<comment type="pathway">
    <text evidence="1 9">Porphyrin-containing compound metabolism; protoporphyrin-IX biosynthesis; coproporphyrinogen-III from 5-aminolevulinate: step 3/4.</text>
</comment>
<evidence type="ECO:0000313" key="12">
    <source>
        <dbReference type="Proteomes" id="UP000198312"/>
    </source>
</evidence>
<dbReference type="GO" id="GO:0006780">
    <property type="term" value="P:uroporphyrinogen III biosynthetic process"/>
    <property type="evidence" value="ECO:0007669"/>
    <property type="project" value="UniProtKB-UniRule"/>
</dbReference>
<dbReference type="Pfam" id="PF02602">
    <property type="entry name" value="HEM4"/>
    <property type="match status" value="1"/>
</dbReference>
<reference evidence="11 12" key="1">
    <citation type="submission" date="2017-07" db="EMBL/GenBank/DDBJ databases">
        <title>Virgibacillus sp. LM2416.</title>
        <authorList>
            <person name="Tak E.J."/>
            <person name="Bae J.-W."/>
        </authorList>
    </citation>
    <scope>NUCLEOTIDE SEQUENCE [LARGE SCALE GENOMIC DNA]</scope>
    <source>
        <strain evidence="11 12">LM2416</strain>
    </source>
</reference>
<dbReference type="Gene3D" id="3.40.50.10090">
    <property type="match status" value="2"/>
</dbReference>
<dbReference type="RefSeq" id="WP_089062312.1">
    <property type="nucleotide sequence ID" value="NZ_CP022315.1"/>
</dbReference>
<comment type="catalytic activity">
    <reaction evidence="8 9">
        <text>hydroxymethylbilane = uroporphyrinogen III + H2O</text>
        <dbReference type="Rhea" id="RHEA:18965"/>
        <dbReference type="ChEBI" id="CHEBI:15377"/>
        <dbReference type="ChEBI" id="CHEBI:57308"/>
        <dbReference type="ChEBI" id="CHEBI:57845"/>
        <dbReference type="EC" id="4.2.1.75"/>
    </reaction>
</comment>
<dbReference type="GO" id="GO:0006782">
    <property type="term" value="P:protoporphyrinogen IX biosynthetic process"/>
    <property type="evidence" value="ECO:0007669"/>
    <property type="project" value="UniProtKB-UniRule"/>
</dbReference>
<protein>
    <recommendedName>
        <fullName evidence="7 9">Uroporphyrinogen-III synthase</fullName>
        <ecNumber evidence="3 9">4.2.1.75</ecNumber>
    </recommendedName>
</protein>
<dbReference type="EMBL" id="CP022315">
    <property type="protein sequence ID" value="ASK63053.1"/>
    <property type="molecule type" value="Genomic_DNA"/>
</dbReference>
<sequence>MLRALRDKRILITREENQSKPFADLVADLGGVPIVIPLLKITCRHYKGDPHLLEQLSNYQWIIFTSANGVHCFFEEFNSKTLNDTVKFAVVGHKTEMALKQYGTTASFVPSVYNAEVMAMEYMQEITINGPLLIVKGSRSRMVIQQAFSENDLAFDELVMYETTSNTENHLLLNNTLKQGSPDFITFTSPSTVEAFMECGCDRQVQQAQQLPCVCIGSTTEERARELGFVQILVPNQFTIEGMVEKIAHYIKEKG</sequence>
<evidence type="ECO:0000256" key="1">
    <source>
        <dbReference type="ARBA" id="ARBA00004772"/>
    </source>
</evidence>
<dbReference type="GO" id="GO:0004852">
    <property type="term" value="F:uroporphyrinogen-III synthase activity"/>
    <property type="evidence" value="ECO:0007669"/>
    <property type="project" value="UniProtKB-UniRule"/>
</dbReference>
<dbReference type="SUPFAM" id="SSF69618">
    <property type="entry name" value="HemD-like"/>
    <property type="match status" value="1"/>
</dbReference>
<dbReference type="UniPathway" id="UPA00251">
    <property type="reaction ID" value="UER00320"/>
</dbReference>
<comment type="similarity">
    <text evidence="2 9">Belongs to the uroporphyrinogen-III synthase family.</text>
</comment>
<evidence type="ECO:0000313" key="11">
    <source>
        <dbReference type="EMBL" id="ASK63053.1"/>
    </source>
</evidence>
<dbReference type="InterPro" id="IPR039793">
    <property type="entry name" value="UROS/Hem4"/>
</dbReference>
<evidence type="ECO:0000256" key="3">
    <source>
        <dbReference type="ARBA" id="ARBA00013109"/>
    </source>
</evidence>
<dbReference type="Proteomes" id="UP000198312">
    <property type="component" value="Chromosome"/>
</dbReference>
<dbReference type="CDD" id="cd06578">
    <property type="entry name" value="HemD"/>
    <property type="match status" value="1"/>
</dbReference>
<dbReference type="InterPro" id="IPR036108">
    <property type="entry name" value="4pyrrol_syn_uPrphyn_synt_sf"/>
</dbReference>
<dbReference type="KEGG" id="vil:CFK37_13315"/>
<evidence type="ECO:0000256" key="2">
    <source>
        <dbReference type="ARBA" id="ARBA00008133"/>
    </source>
</evidence>
<evidence type="ECO:0000256" key="9">
    <source>
        <dbReference type="RuleBase" id="RU366031"/>
    </source>
</evidence>
<dbReference type="OrthoDB" id="9815856at2"/>
<gene>
    <name evidence="11" type="ORF">CFK37_13315</name>
</gene>
<evidence type="ECO:0000256" key="4">
    <source>
        <dbReference type="ARBA" id="ARBA00023239"/>
    </source>
</evidence>
<dbReference type="EC" id="4.2.1.75" evidence="3 9"/>
<feature type="domain" description="Tetrapyrrole biosynthesis uroporphyrinogen III synthase" evidence="10">
    <location>
        <begin position="22"/>
        <end position="245"/>
    </location>
</feature>
<organism evidence="11 12">
    <name type="scientific">Virgibacillus phasianinus</name>
    <dbReference type="NCBI Taxonomy" id="2017483"/>
    <lineage>
        <taxon>Bacteria</taxon>
        <taxon>Bacillati</taxon>
        <taxon>Bacillota</taxon>
        <taxon>Bacilli</taxon>
        <taxon>Bacillales</taxon>
        <taxon>Bacillaceae</taxon>
        <taxon>Virgibacillus</taxon>
    </lineage>
</organism>
<proteinExistence type="inferred from homology"/>
<dbReference type="PANTHER" id="PTHR38042:SF1">
    <property type="entry name" value="UROPORPHYRINOGEN-III SYNTHASE, CHLOROPLASTIC"/>
    <property type="match status" value="1"/>
</dbReference>
<keyword evidence="4 9" id="KW-0456">Lyase</keyword>
<evidence type="ECO:0000259" key="10">
    <source>
        <dbReference type="Pfam" id="PF02602"/>
    </source>
</evidence>
<evidence type="ECO:0000256" key="5">
    <source>
        <dbReference type="ARBA" id="ARBA00023244"/>
    </source>
</evidence>
<dbReference type="InterPro" id="IPR003754">
    <property type="entry name" value="4pyrrol_synth_uPrphyn_synth"/>
</dbReference>
<keyword evidence="12" id="KW-1185">Reference proteome</keyword>
<evidence type="ECO:0000256" key="6">
    <source>
        <dbReference type="ARBA" id="ARBA00037589"/>
    </source>
</evidence>
<dbReference type="PANTHER" id="PTHR38042">
    <property type="entry name" value="UROPORPHYRINOGEN-III SYNTHASE, CHLOROPLASTIC"/>
    <property type="match status" value="1"/>
</dbReference>
<dbReference type="AlphaFoldDB" id="A0A220U5R0"/>
<evidence type="ECO:0000256" key="7">
    <source>
        <dbReference type="ARBA" id="ARBA00040167"/>
    </source>
</evidence>
<accession>A0A220U5R0</accession>
<name>A0A220U5R0_9BACI</name>
<evidence type="ECO:0000256" key="8">
    <source>
        <dbReference type="ARBA" id="ARBA00048617"/>
    </source>
</evidence>
<keyword evidence="5 9" id="KW-0627">Porphyrin biosynthesis</keyword>
<comment type="function">
    <text evidence="6 9">Catalyzes cyclization of the linear tetrapyrrole, hydroxymethylbilane, to the macrocyclic uroporphyrinogen III.</text>
</comment>